<dbReference type="EMBL" id="MT141524">
    <property type="protein sequence ID" value="QJA64698.1"/>
    <property type="molecule type" value="Genomic_DNA"/>
</dbReference>
<gene>
    <name evidence="1" type="ORF">MM415B00475_0032</name>
</gene>
<reference evidence="1" key="1">
    <citation type="submission" date="2020-03" db="EMBL/GenBank/DDBJ databases">
        <title>The deep terrestrial virosphere.</title>
        <authorList>
            <person name="Holmfeldt K."/>
            <person name="Nilsson E."/>
            <person name="Simone D."/>
            <person name="Lopez-Fernandez M."/>
            <person name="Wu X."/>
            <person name="de Brujin I."/>
            <person name="Lundin D."/>
            <person name="Andersson A."/>
            <person name="Bertilsson S."/>
            <person name="Dopson M."/>
        </authorList>
    </citation>
    <scope>NUCLEOTIDE SEQUENCE</scope>
    <source>
        <strain evidence="1">MM415B00475</strain>
    </source>
</reference>
<name>A0A6M3J5C5_9ZZZZ</name>
<dbReference type="AlphaFoldDB" id="A0A6M3J5C5"/>
<organism evidence="1">
    <name type="scientific">viral metagenome</name>
    <dbReference type="NCBI Taxonomy" id="1070528"/>
    <lineage>
        <taxon>unclassified sequences</taxon>
        <taxon>metagenomes</taxon>
        <taxon>organismal metagenomes</taxon>
    </lineage>
</organism>
<evidence type="ECO:0000313" key="1">
    <source>
        <dbReference type="EMBL" id="QJA64698.1"/>
    </source>
</evidence>
<sequence>MARVRMSLNVIGKHGSLKLAGTDLQELRVLMNYIVEKSPYIPMNQIGEHVGVKMAGTRLDYVCFNIEQMEAR</sequence>
<protein>
    <submittedName>
        <fullName evidence="1">Uncharacterized protein</fullName>
    </submittedName>
</protein>
<proteinExistence type="predicted"/>
<accession>A0A6M3J5C5</accession>